<keyword evidence="3 6" id="KW-1133">Transmembrane helix</keyword>
<comment type="subcellular location">
    <subcellularLocation>
        <location evidence="1">Membrane</location>
        <topology evidence="1">Single-pass membrane protein</topology>
    </subcellularLocation>
</comment>
<reference evidence="7" key="2">
    <citation type="submission" date="2023-06" db="EMBL/GenBank/DDBJ databases">
        <authorList>
            <consortium name="Lawrence Berkeley National Laboratory"/>
            <person name="Haridas S."/>
            <person name="Hensen N."/>
            <person name="Bonometti L."/>
            <person name="Westerberg I."/>
            <person name="Brannstrom I.O."/>
            <person name="Guillou S."/>
            <person name="Cros-Aarteil S."/>
            <person name="Calhoun S."/>
            <person name="Kuo A."/>
            <person name="Mondo S."/>
            <person name="Pangilinan J."/>
            <person name="Riley R."/>
            <person name="LaButti K."/>
            <person name="Andreopoulos B."/>
            <person name="Lipzen A."/>
            <person name="Chen C."/>
            <person name="Yanf M."/>
            <person name="Daum C."/>
            <person name="Ng V."/>
            <person name="Clum A."/>
            <person name="Steindorff A."/>
            <person name="Ohm R."/>
            <person name="Martin F."/>
            <person name="Silar P."/>
            <person name="Natvig D."/>
            <person name="Lalanne C."/>
            <person name="Gautier V."/>
            <person name="Ament-velasquez S.L."/>
            <person name="Kruys A."/>
            <person name="Hutchinson M.I."/>
            <person name="Powell A.J."/>
            <person name="Barry K."/>
            <person name="Miller A.N."/>
            <person name="Grigoriev I.V."/>
            <person name="Debuchy R."/>
            <person name="Gladieux P."/>
            <person name="Thoren M.H."/>
            <person name="Johannesson H."/>
        </authorList>
    </citation>
    <scope>NUCLEOTIDE SEQUENCE</scope>
    <source>
        <strain evidence="7">CBS 232.78</strain>
    </source>
</reference>
<keyword evidence="8" id="KW-1185">Reference proteome</keyword>
<evidence type="ECO:0000256" key="6">
    <source>
        <dbReference type="SAM" id="Phobius"/>
    </source>
</evidence>
<dbReference type="CDD" id="cd12087">
    <property type="entry name" value="TM_EGFR-like"/>
    <property type="match status" value="1"/>
</dbReference>
<evidence type="ECO:0000256" key="1">
    <source>
        <dbReference type="ARBA" id="ARBA00004167"/>
    </source>
</evidence>
<dbReference type="InterPro" id="IPR051694">
    <property type="entry name" value="Immunoregulatory_rcpt-like"/>
</dbReference>
<proteinExistence type="predicted"/>
<sequence>MVFLDPRITNGTCYWAAGKRLDSVFSPVGNAALGHHWCCQLGDKAMKDNSCYHDPTDTTYLAGCTDPEYLDSSCPDKKGFKDQPWAGLVYCTPNHWVACEQKAKPTTVAKGDSCSPCSQDRASMTVAFTDVSPIKDVARLPKAAGDTIEWYPGFLPTTTSESSSTTASSISSSSASTSTPTSTSPLHPGASSIISTATSSPSAAAIPAAVTETGGLSTGAKAGIGIGAAVVGLLILGALSAMFILLRRRRKNDEAPASSGPVGDAKDGYIGDPPPGVAEMPTPALPKTPSLSELGSDQTARPWSLRSELQGNNTSTFLSANSPQQPNTYMESGYGQHPQAGYVEPQQTGYGFQPSAGYGQPQPGYGQSPPGYRGPVMVGYGHPPPARYPQPTETGGRVYQAYNPYSNELSGRN</sequence>
<dbReference type="Proteomes" id="UP001285441">
    <property type="component" value="Unassembled WGS sequence"/>
</dbReference>
<evidence type="ECO:0000256" key="2">
    <source>
        <dbReference type="ARBA" id="ARBA00022692"/>
    </source>
</evidence>
<dbReference type="EMBL" id="JAULSW010000002">
    <property type="protein sequence ID" value="KAK3389520.1"/>
    <property type="molecule type" value="Genomic_DNA"/>
</dbReference>
<evidence type="ECO:0000313" key="8">
    <source>
        <dbReference type="Proteomes" id="UP001285441"/>
    </source>
</evidence>
<feature type="compositionally biased region" description="Polar residues" evidence="5">
    <location>
        <begin position="403"/>
        <end position="413"/>
    </location>
</feature>
<evidence type="ECO:0000256" key="3">
    <source>
        <dbReference type="ARBA" id="ARBA00022989"/>
    </source>
</evidence>
<protein>
    <submittedName>
        <fullName evidence="7">Uncharacterized protein</fullName>
    </submittedName>
</protein>
<feature type="region of interest" description="Disordered" evidence="5">
    <location>
        <begin position="313"/>
        <end position="413"/>
    </location>
</feature>
<name>A0AAE0NY27_9PEZI</name>
<evidence type="ECO:0000256" key="5">
    <source>
        <dbReference type="SAM" id="MobiDB-lite"/>
    </source>
</evidence>
<comment type="caution">
    <text evidence="7">The sequence shown here is derived from an EMBL/GenBank/DDBJ whole genome shotgun (WGS) entry which is preliminary data.</text>
</comment>
<keyword evidence="4 6" id="KW-0472">Membrane</keyword>
<feature type="transmembrane region" description="Helical" evidence="6">
    <location>
        <begin position="222"/>
        <end position="246"/>
    </location>
</feature>
<organism evidence="7 8">
    <name type="scientific">Podospora didyma</name>
    <dbReference type="NCBI Taxonomy" id="330526"/>
    <lineage>
        <taxon>Eukaryota</taxon>
        <taxon>Fungi</taxon>
        <taxon>Dikarya</taxon>
        <taxon>Ascomycota</taxon>
        <taxon>Pezizomycotina</taxon>
        <taxon>Sordariomycetes</taxon>
        <taxon>Sordariomycetidae</taxon>
        <taxon>Sordariales</taxon>
        <taxon>Podosporaceae</taxon>
        <taxon>Podospora</taxon>
    </lineage>
</organism>
<gene>
    <name evidence="7" type="ORF">B0H63DRAFT_463902</name>
</gene>
<evidence type="ECO:0000313" key="7">
    <source>
        <dbReference type="EMBL" id="KAK3389520.1"/>
    </source>
</evidence>
<feature type="compositionally biased region" description="Polar residues" evidence="5">
    <location>
        <begin position="313"/>
        <end position="330"/>
    </location>
</feature>
<feature type="region of interest" description="Disordered" evidence="5">
    <location>
        <begin position="252"/>
        <end position="301"/>
    </location>
</feature>
<keyword evidence="2 6" id="KW-0812">Transmembrane</keyword>
<dbReference type="PANTHER" id="PTHR15549">
    <property type="entry name" value="PAIRED IMMUNOGLOBULIN-LIKE TYPE 2 RECEPTOR"/>
    <property type="match status" value="1"/>
</dbReference>
<reference evidence="7" key="1">
    <citation type="journal article" date="2023" name="Mol. Phylogenet. Evol.">
        <title>Genome-scale phylogeny and comparative genomics of the fungal order Sordariales.</title>
        <authorList>
            <person name="Hensen N."/>
            <person name="Bonometti L."/>
            <person name="Westerberg I."/>
            <person name="Brannstrom I.O."/>
            <person name="Guillou S."/>
            <person name="Cros-Aarteil S."/>
            <person name="Calhoun S."/>
            <person name="Haridas S."/>
            <person name="Kuo A."/>
            <person name="Mondo S."/>
            <person name="Pangilinan J."/>
            <person name="Riley R."/>
            <person name="LaButti K."/>
            <person name="Andreopoulos B."/>
            <person name="Lipzen A."/>
            <person name="Chen C."/>
            <person name="Yan M."/>
            <person name="Daum C."/>
            <person name="Ng V."/>
            <person name="Clum A."/>
            <person name="Steindorff A."/>
            <person name="Ohm R.A."/>
            <person name="Martin F."/>
            <person name="Silar P."/>
            <person name="Natvig D.O."/>
            <person name="Lalanne C."/>
            <person name="Gautier V."/>
            <person name="Ament-Velasquez S.L."/>
            <person name="Kruys A."/>
            <person name="Hutchinson M.I."/>
            <person name="Powell A.J."/>
            <person name="Barry K."/>
            <person name="Miller A.N."/>
            <person name="Grigoriev I.V."/>
            <person name="Debuchy R."/>
            <person name="Gladieux P."/>
            <person name="Hiltunen Thoren M."/>
            <person name="Johannesson H."/>
        </authorList>
    </citation>
    <scope>NUCLEOTIDE SEQUENCE</scope>
    <source>
        <strain evidence="7">CBS 232.78</strain>
    </source>
</reference>
<evidence type="ECO:0000256" key="4">
    <source>
        <dbReference type="ARBA" id="ARBA00023136"/>
    </source>
</evidence>
<dbReference type="GO" id="GO:0016020">
    <property type="term" value="C:membrane"/>
    <property type="evidence" value="ECO:0007669"/>
    <property type="project" value="UniProtKB-SubCell"/>
</dbReference>
<dbReference type="AlphaFoldDB" id="A0AAE0NY27"/>
<dbReference type="GO" id="GO:0071944">
    <property type="term" value="C:cell periphery"/>
    <property type="evidence" value="ECO:0007669"/>
    <property type="project" value="UniProtKB-ARBA"/>
</dbReference>
<feature type="region of interest" description="Disordered" evidence="5">
    <location>
        <begin position="158"/>
        <end position="195"/>
    </location>
</feature>
<feature type="compositionally biased region" description="Low complexity" evidence="5">
    <location>
        <begin position="353"/>
        <end position="375"/>
    </location>
</feature>
<feature type="compositionally biased region" description="Polar residues" evidence="5">
    <location>
        <begin position="289"/>
        <end position="301"/>
    </location>
</feature>
<accession>A0AAE0NY27</accession>
<dbReference type="PANTHER" id="PTHR15549:SF6">
    <property type="entry name" value="MID2 DOMAIN-CONTAINING PROTEIN"/>
    <property type="match status" value="1"/>
</dbReference>